<evidence type="ECO:0000313" key="4">
    <source>
        <dbReference type="EMBL" id="HJD45148.1"/>
    </source>
</evidence>
<dbReference type="PANTHER" id="PTHR43685:SF2">
    <property type="entry name" value="GLYCOSYLTRANSFERASE 2-LIKE DOMAIN-CONTAINING PROTEIN"/>
    <property type="match status" value="1"/>
</dbReference>
<proteinExistence type="predicted"/>
<evidence type="ECO:0000256" key="1">
    <source>
        <dbReference type="ARBA" id="ARBA00022679"/>
    </source>
</evidence>
<dbReference type="Gene3D" id="3.90.550.10">
    <property type="entry name" value="Spore Coat Polysaccharide Biosynthesis Protein SpsA, Chain A"/>
    <property type="match status" value="1"/>
</dbReference>
<reference evidence="4" key="1">
    <citation type="journal article" date="2021" name="PeerJ">
        <title>Extensive microbial diversity within the chicken gut microbiome revealed by metagenomics and culture.</title>
        <authorList>
            <person name="Gilroy R."/>
            <person name="Ravi A."/>
            <person name="Getino M."/>
            <person name="Pursley I."/>
            <person name="Horton D.L."/>
            <person name="Alikhan N.F."/>
            <person name="Baker D."/>
            <person name="Gharbi K."/>
            <person name="Hall N."/>
            <person name="Watson M."/>
            <person name="Adriaenssens E.M."/>
            <person name="Foster-Nyarko E."/>
            <person name="Jarju S."/>
            <person name="Secka A."/>
            <person name="Antonio M."/>
            <person name="Oren A."/>
            <person name="Chaudhuri R.R."/>
            <person name="La Ragione R."/>
            <person name="Hildebrand F."/>
            <person name="Pallen M.J."/>
        </authorList>
    </citation>
    <scope>NUCLEOTIDE SEQUENCE</scope>
    <source>
        <strain evidence="4">9264</strain>
    </source>
</reference>
<dbReference type="EMBL" id="DWUQ01000189">
    <property type="protein sequence ID" value="HJD45148.1"/>
    <property type="molecule type" value="Genomic_DNA"/>
</dbReference>
<dbReference type="PANTHER" id="PTHR43685">
    <property type="entry name" value="GLYCOSYLTRANSFERASE"/>
    <property type="match status" value="1"/>
</dbReference>
<evidence type="ECO:0000259" key="3">
    <source>
        <dbReference type="Pfam" id="PF02709"/>
    </source>
</evidence>
<dbReference type="AlphaFoldDB" id="A0A9D2ZP98"/>
<dbReference type="InterPro" id="IPR029044">
    <property type="entry name" value="Nucleotide-diphossugar_trans"/>
</dbReference>
<dbReference type="InterPro" id="IPR050834">
    <property type="entry name" value="Glycosyltransf_2"/>
</dbReference>
<organism evidence="4 5">
    <name type="scientific">Candidatus Paenalcaligenes intestinipullorum</name>
    <dbReference type="NCBI Taxonomy" id="2838718"/>
    <lineage>
        <taxon>Bacteria</taxon>
        <taxon>Pseudomonadati</taxon>
        <taxon>Pseudomonadota</taxon>
        <taxon>Betaproteobacteria</taxon>
        <taxon>Burkholderiales</taxon>
        <taxon>Alcaligenaceae</taxon>
        <taxon>Paenalcaligenes</taxon>
    </lineage>
</organism>
<protein>
    <submittedName>
        <fullName evidence="4">Glycosyltransferase family 2 protein</fullName>
    </submittedName>
</protein>
<name>A0A9D2ZP98_9BURK</name>
<dbReference type="Pfam" id="PF02709">
    <property type="entry name" value="Glyco_transf_7C"/>
    <property type="match status" value="1"/>
</dbReference>
<dbReference type="CDD" id="cd06420">
    <property type="entry name" value="GT2_Chondriotin_Pol_N"/>
    <property type="match status" value="1"/>
</dbReference>
<feature type="domain" description="Glycosyltransferase 2-like" evidence="2">
    <location>
        <begin position="4"/>
        <end position="132"/>
    </location>
</feature>
<evidence type="ECO:0000259" key="2">
    <source>
        <dbReference type="Pfam" id="PF00535"/>
    </source>
</evidence>
<dbReference type="InterPro" id="IPR001173">
    <property type="entry name" value="Glyco_trans_2-like"/>
</dbReference>
<dbReference type="GO" id="GO:0044010">
    <property type="term" value="P:single-species biofilm formation"/>
    <property type="evidence" value="ECO:0007669"/>
    <property type="project" value="TreeGrafter"/>
</dbReference>
<evidence type="ECO:0000313" key="5">
    <source>
        <dbReference type="Proteomes" id="UP000823889"/>
    </source>
</evidence>
<keyword evidence="1" id="KW-0808">Transferase</keyword>
<comment type="caution">
    <text evidence="4">The sequence shown here is derived from an EMBL/GenBank/DDBJ whole genome shotgun (WGS) entry which is preliminary data.</text>
</comment>
<gene>
    <name evidence="4" type="ORF">H9906_09020</name>
</gene>
<reference evidence="4" key="2">
    <citation type="submission" date="2021-04" db="EMBL/GenBank/DDBJ databases">
        <authorList>
            <person name="Gilroy R."/>
        </authorList>
    </citation>
    <scope>NUCLEOTIDE SEQUENCE</scope>
    <source>
        <strain evidence="4">9264</strain>
    </source>
</reference>
<sequence length="276" mass="31751">MKISLIISTYNWPAALEASLRSAIKQDYHSYEILVADDGSQPDTKALIERLAEISEAPIQHIWHEDRGFRLAEIRNRAAARATGDYLIFVDGDCLLPPNFLTQHAWLAEPHCLVAGSRVQLSAALTNDILNQLDNLPDLTRLNLLKLWLQRKIRRIHPIIKWPFHVLRYRRPLRWQGAVGCNIAVWRVDYEAVNGFDNEFLGWGREDSEFIVRLFNYGVTRKDGKLASYVLHLHHRKGSGIVSPDNEARFIRTQQEQRQWADSGVKELSHTESNAQ</sequence>
<dbReference type="InterPro" id="IPR027791">
    <property type="entry name" value="Galactosyl_T_C"/>
</dbReference>
<dbReference type="Proteomes" id="UP000823889">
    <property type="component" value="Unassembled WGS sequence"/>
</dbReference>
<dbReference type="SUPFAM" id="SSF53448">
    <property type="entry name" value="Nucleotide-diphospho-sugar transferases"/>
    <property type="match status" value="1"/>
</dbReference>
<accession>A0A9D2ZP98</accession>
<dbReference type="GO" id="GO:0016740">
    <property type="term" value="F:transferase activity"/>
    <property type="evidence" value="ECO:0007669"/>
    <property type="project" value="UniProtKB-KW"/>
</dbReference>
<feature type="domain" description="Galactosyltransferase C-terminal" evidence="3">
    <location>
        <begin position="169"/>
        <end position="235"/>
    </location>
</feature>
<dbReference type="Pfam" id="PF00535">
    <property type="entry name" value="Glycos_transf_2"/>
    <property type="match status" value="1"/>
</dbReference>